<dbReference type="OrthoDB" id="752362at2759"/>
<dbReference type="Pfam" id="PF00013">
    <property type="entry name" value="KH_1"/>
    <property type="match status" value="1"/>
</dbReference>
<evidence type="ECO:0000313" key="5">
    <source>
        <dbReference type="Proteomes" id="UP000615446"/>
    </source>
</evidence>
<evidence type="ECO:0000256" key="2">
    <source>
        <dbReference type="SAM" id="Coils"/>
    </source>
</evidence>
<dbReference type="InterPro" id="IPR004088">
    <property type="entry name" value="KH_dom_type_1"/>
</dbReference>
<dbReference type="EMBL" id="BLAL01000080">
    <property type="protein sequence ID" value="GES84506.1"/>
    <property type="molecule type" value="Genomic_DNA"/>
</dbReference>
<protein>
    <recommendedName>
        <fullName evidence="3">K Homology domain-containing protein</fullName>
    </recommendedName>
</protein>
<dbReference type="Gene3D" id="3.30.1370.10">
    <property type="entry name" value="K Homology domain, type 1"/>
    <property type="match status" value="1"/>
</dbReference>
<dbReference type="PROSITE" id="PS50084">
    <property type="entry name" value="KH_TYPE_1"/>
    <property type="match status" value="1"/>
</dbReference>
<proteinExistence type="predicted"/>
<feature type="domain" description="K Homology" evidence="3">
    <location>
        <begin position="57"/>
        <end position="86"/>
    </location>
</feature>
<keyword evidence="2" id="KW-0175">Coiled coil</keyword>
<dbReference type="GO" id="GO:0003723">
    <property type="term" value="F:RNA binding"/>
    <property type="evidence" value="ECO:0007669"/>
    <property type="project" value="UniProtKB-UniRule"/>
</dbReference>
<keyword evidence="1" id="KW-0694">RNA-binding</keyword>
<dbReference type="InterPro" id="IPR036612">
    <property type="entry name" value="KH_dom_type_1_sf"/>
</dbReference>
<dbReference type="AlphaFoldDB" id="A0A8H3LD51"/>
<dbReference type="SUPFAM" id="SSF54791">
    <property type="entry name" value="Eukaryotic type KH-domain (KH-domain type I)"/>
    <property type="match status" value="1"/>
</dbReference>
<accession>A0A8H3LD51</accession>
<comment type="caution">
    <text evidence="4">The sequence shown here is derived from an EMBL/GenBank/DDBJ whole genome shotgun (WGS) entry which is preliminary data.</text>
</comment>
<organism evidence="4 5">
    <name type="scientific">Rhizophagus clarus</name>
    <dbReference type="NCBI Taxonomy" id="94130"/>
    <lineage>
        <taxon>Eukaryota</taxon>
        <taxon>Fungi</taxon>
        <taxon>Fungi incertae sedis</taxon>
        <taxon>Mucoromycota</taxon>
        <taxon>Glomeromycotina</taxon>
        <taxon>Glomeromycetes</taxon>
        <taxon>Glomerales</taxon>
        <taxon>Glomeraceae</taxon>
        <taxon>Rhizophagus</taxon>
    </lineage>
</organism>
<dbReference type="Proteomes" id="UP000615446">
    <property type="component" value="Unassembled WGS sequence"/>
</dbReference>
<name>A0A8H3LD51_9GLOM</name>
<feature type="coiled-coil region" evidence="2">
    <location>
        <begin position="110"/>
        <end position="152"/>
    </location>
</feature>
<sequence>MIYSNSYFVVTFSQIKTLSELMSNSYTDLPRFNGKSVDTRIGSYKCGDYGYMELCKSLTIGKLIGREGRNIKPIAERTGTNIYIEKNTIPAQIKINVNKKKEGPPLGSRIDEARRQLNDLMKNISEQNNNILERKNNKIKKVKEESKKIGQTSRVKDDGFKKIGVIGQVNRAKNNGFKKIGQTYKTKDDGFKLVSYTTNSKKAPKTYEKLDYEDSETEEINEDLEERFYNKKDDKNKLVQISDYSDEMRWYGVIDYSREF</sequence>
<gene>
    <name evidence="4" type="ORF">RCL2_001162000</name>
</gene>
<evidence type="ECO:0000259" key="3">
    <source>
        <dbReference type="Pfam" id="PF00013"/>
    </source>
</evidence>
<reference evidence="4" key="1">
    <citation type="submission" date="2019-10" db="EMBL/GenBank/DDBJ databases">
        <title>Conservation and host-specific expression of non-tandemly repeated heterogenous ribosome RNA gene in arbuscular mycorrhizal fungi.</title>
        <authorList>
            <person name="Maeda T."/>
            <person name="Kobayashi Y."/>
            <person name="Nakagawa T."/>
            <person name="Ezawa T."/>
            <person name="Yamaguchi K."/>
            <person name="Bino T."/>
            <person name="Nishimoto Y."/>
            <person name="Shigenobu S."/>
            <person name="Kawaguchi M."/>
        </authorList>
    </citation>
    <scope>NUCLEOTIDE SEQUENCE</scope>
    <source>
        <strain evidence="4">HR1</strain>
    </source>
</reference>
<evidence type="ECO:0000313" key="4">
    <source>
        <dbReference type="EMBL" id="GES84506.1"/>
    </source>
</evidence>
<evidence type="ECO:0000256" key="1">
    <source>
        <dbReference type="PROSITE-ProRule" id="PRU00117"/>
    </source>
</evidence>